<evidence type="ECO:0000313" key="3">
    <source>
        <dbReference type="EMBL" id="KMS55467.1"/>
    </source>
</evidence>
<dbReference type="OrthoDB" id="7510903at2"/>
<comment type="caution">
    <text evidence="3">The sequence shown here is derived from an EMBL/GenBank/DDBJ whole genome shotgun (WGS) entry which is preliminary data.</text>
</comment>
<proteinExistence type="predicted"/>
<feature type="compositionally biased region" description="Low complexity" evidence="1">
    <location>
        <begin position="47"/>
        <end position="64"/>
    </location>
</feature>
<feature type="chain" id="PRO_5005292111" evidence="2">
    <location>
        <begin position="25"/>
        <end position="128"/>
    </location>
</feature>
<evidence type="ECO:0000256" key="2">
    <source>
        <dbReference type="SAM" id="SignalP"/>
    </source>
</evidence>
<protein>
    <submittedName>
        <fullName evidence="3">Uncharacterized protein</fullName>
    </submittedName>
</protein>
<dbReference type="EMBL" id="JACU01000005">
    <property type="protein sequence ID" value="KMS55467.1"/>
    <property type="molecule type" value="Genomic_DNA"/>
</dbReference>
<feature type="signal peptide" evidence="2">
    <location>
        <begin position="1"/>
        <end position="24"/>
    </location>
</feature>
<name>A0A0J7XV20_9SPHN</name>
<dbReference type="RefSeq" id="WP_059151581.1">
    <property type="nucleotide sequence ID" value="NZ_KQ130454.1"/>
</dbReference>
<organism evidence="3 4">
    <name type="scientific">Novosphingobium barchaimii LL02</name>
    <dbReference type="NCBI Taxonomy" id="1114963"/>
    <lineage>
        <taxon>Bacteria</taxon>
        <taxon>Pseudomonadati</taxon>
        <taxon>Pseudomonadota</taxon>
        <taxon>Alphaproteobacteria</taxon>
        <taxon>Sphingomonadales</taxon>
        <taxon>Sphingomonadaceae</taxon>
        <taxon>Novosphingobium</taxon>
    </lineage>
</organism>
<keyword evidence="4" id="KW-1185">Reference proteome</keyword>
<evidence type="ECO:0000313" key="4">
    <source>
        <dbReference type="Proteomes" id="UP000052268"/>
    </source>
</evidence>
<dbReference type="Proteomes" id="UP000052268">
    <property type="component" value="Unassembled WGS sequence"/>
</dbReference>
<dbReference type="PATRIC" id="fig|1114963.3.peg.2298"/>
<keyword evidence="2" id="KW-0732">Signal</keyword>
<feature type="region of interest" description="Disordered" evidence="1">
    <location>
        <begin position="26"/>
        <end position="76"/>
    </location>
</feature>
<gene>
    <name evidence="3" type="ORF">V474_17325</name>
</gene>
<reference evidence="3 4" key="1">
    <citation type="journal article" date="2015" name="G3 (Bethesda)">
        <title>Insights into Ongoing Evolution of the Hexachlorocyclohexane Catabolic Pathway from Comparative Genomics of Ten Sphingomonadaceae Strains.</title>
        <authorList>
            <person name="Pearce S.L."/>
            <person name="Oakeshott J.G."/>
            <person name="Pandey G."/>
        </authorList>
    </citation>
    <scope>NUCLEOTIDE SEQUENCE [LARGE SCALE GENOMIC DNA]</scope>
    <source>
        <strain evidence="3 4">LL02</strain>
    </source>
</reference>
<dbReference type="AlphaFoldDB" id="A0A0J7XV20"/>
<evidence type="ECO:0000256" key="1">
    <source>
        <dbReference type="SAM" id="MobiDB-lite"/>
    </source>
</evidence>
<sequence>MRPIPRLATAFAALMLVAPATVFAQAKQPAADTAEQNSPEARRQMLNAEQAAAARAQVESNAASQAHHDTAVAINDMAAQRDGARYSDILARHDAAEQDYHQDRKQWERSNPYCWKGDAVKCPAAPGS</sequence>
<accession>A0A0J7XV20</accession>